<keyword evidence="2" id="KW-0413">Isomerase</keyword>
<sequence length="107" mass="11479">MAPERRELLLSPSTPRRKTLQKFEENEGSISSGGVLRAVVWGLQGPGAQVRRGGHRAQGVGIALAKVDATDEHDLVDKYDIKGFPPSSSSSTGSPFHIPTEGLEMLL</sequence>
<accession>A0AAX6H8P5</accession>
<dbReference type="AlphaFoldDB" id="A0AAX6H8P5"/>
<name>A0AAX6H8P5_IRIPA</name>
<evidence type="ECO:0000256" key="1">
    <source>
        <dbReference type="SAM" id="MobiDB-lite"/>
    </source>
</evidence>
<reference evidence="2" key="1">
    <citation type="journal article" date="2023" name="GigaByte">
        <title>Genome assembly of the bearded iris, Iris pallida Lam.</title>
        <authorList>
            <person name="Bruccoleri R.E."/>
            <person name="Oakeley E.J."/>
            <person name="Faust A.M.E."/>
            <person name="Altorfer M."/>
            <person name="Dessus-Babus S."/>
            <person name="Burckhardt D."/>
            <person name="Oertli M."/>
            <person name="Naumann U."/>
            <person name="Petersen F."/>
            <person name="Wong J."/>
        </authorList>
    </citation>
    <scope>NUCLEOTIDE SEQUENCE</scope>
    <source>
        <strain evidence="2">GSM-AAB239-AS_SAM_17_03QT</strain>
    </source>
</reference>
<keyword evidence="3" id="KW-1185">Reference proteome</keyword>
<evidence type="ECO:0000313" key="2">
    <source>
        <dbReference type="EMBL" id="KAJ6836941.1"/>
    </source>
</evidence>
<dbReference type="EMBL" id="JANAVB010011796">
    <property type="protein sequence ID" value="KAJ6836941.1"/>
    <property type="molecule type" value="Genomic_DNA"/>
</dbReference>
<reference evidence="2" key="2">
    <citation type="submission" date="2023-04" db="EMBL/GenBank/DDBJ databases">
        <authorList>
            <person name="Bruccoleri R.E."/>
            <person name="Oakeley E.J."/>
            <person name="Faust A.-M."/>
            <person name="Dessus-Babus S."/>
            <person name="Altorfer M."/>
            <person name="Burckhardt D."/>
            <person name="Oertli M."/>
            <person name="Naumann U."/>
            <person name="Petersen F."/>
            <person name="Wong J."/>
        </authorList>
    </citation>
    <scope>NUCLEOTIDE SEQUENCE</scope>
    <source>
        <strain evidence="2">GSM-AAB239-AS_SAM_17_03QT</strain>
        <tissue evidence="2">Leaf</tissue>
    </source>
</reference>
<feature type="region of interest" description="Disordered" evidence="1">
    <location>
        <begin position="1"/>
        <end position="26"/>
    </location>
</feature>
<dbReference type="GO" id="GO:0016853">
    <property type="term" value="F:isomerase activity"/>
    <property type="evidence" value="ECO:0007669"/>
    <property type="project" value="UniProtKB-KW"/>
</dbReference>
<gene>
    <name evidence="2" type="ORF">M6B38_325775</name>
</gene>
<comment type="caution">
    <text evidence="2">The sequence shown here is derived from an EMBL/GenBank/DDBJ whole genome shotgun (WGS) entry which is preliminary data.</text>
</comment>
<organism evidence="2 3">
    <name type="scientific">Iris pallida</name>
    <name type="common">Sweet iris</name>
    <dbReference type="NCBI Taxonomy" id="29817"/>
    <lineage>
        <taxon>Eukaryota</taxon>
        <taxon>Viridiplantae</taxon>
        <taxon>Streptophyta</taxon>
        <taxon>Embryophyta</taxon>
        <taxon>Tracheophyta</taxon>
        <taxon>Spermatophyta</taxon>
        <taxon>Magnoliopsida</taxon>
        <taxon>Liliopsida</taxon>
        <taxon>Asparagales</taxon>
        <taxon>Iridaceae</taxon>
        <taxon>Iridoideae</taxon>
        <taxon>Irideae</taxon>
        <taxon>Iris</taxon>
    </lineage>
</organism>
<evidence type="ECO:0000313" key="3">
    <source>
        <dbReference type="Proteomes" id="UP001140949"/>
    </source>
</evidence>
<protein>
    <submittedName>
        <fullName evidence="2">Protein disulfide isomerase-like 1-4</fullName>
    </submittedName>
</protein>
<dbReference type="Proteomes" id="UP001140949">
    <property type="component" value="Unassembled WGS sequence"/>
</dbReference>
<proteinExistence type="predicted"/>